<proteinExistence type="inferred from homology"/>
<dbReference type="InterPro" id="IPR026021">
    <property type="entry name" value="YdjA-like"/>
</dbReference>
<gene>
    <name evidence="10" type="ORF">PAN31108_00105</name>
</gene>
<dbReference type="Gene3D" id="3.40.109.10">
    <property type="entry name" value="NADH Oxidase"/>
    <property type="match status" value="1"/>
</dbReference>
<dbReference type="PANTHER" id="PTHR43821">
    <property type="entry name" value="NAD(P)H NITROREDUCTASE YDJA-RELATED"/>
    <property type="match status" value="1"/>
</dbReference>
<feature type="binding site" description="in other chain" evidence="8">
    <location>
        <begin position="35"/>
        <end position="37"/>
    </location>
    <ligand>
        <name>FMN</name>
        <dbReference type="ChEBI" id="CHEBI:58210"/>
        <note>ligand shared between dimeric partners</note>
    </ligand>
</feature>
<evidence type="ECO:0000256" key="5">
    <source>
        <dbReference type="ARBA" id="ARBA00023002"/>
    </source>
</evidence>
<evidence type="ECO:0000256" key="8">
    <source>
        <dbReference type="PIRSR" id="PIRSR000232-1"/>
    </source>
</evidence>
<dbReference type="AlphaFoldDB" id="A0A5E4RCG7"/>
<feature type="domain" description="Nitroreductase" evidence="9">
    <location>
        <begin position="42"/>
        <end position="188"/>
    </location>
</feature>
<dbReference type="CDD" id="cd02135">
    <property type="entry name" value="YdjA-like"/>
    <property type="match status" value="1"/>
</dbReference>
<evidence type="ECO:0000256" key="7">
    <source>
        <dbReference type="PIRNR" id="PIRNR000232"/>
    </source>
</evidence>
<evidence type="ECO:0000256" key="4">
    <source>
        <dbReference type="ARBA" id="ARBA00022857"/>
    </source>
</evidence>
<keyword evidence="6 7" id="KW-0520">NAD</keyword>
<dbReference type="InterPro" id="IPR029479">
    <property type="entry name" value="Nitroreductase"/>
</dbReference>
<evidence type="ECO:0000259" key="9">
    <source>
        <dbReference type="Pfam" id="PF00881"/>
    </source>
</evidence>
<dbReference type="EC" id="1.-.-.-" evidence="7"/>
<dbReference type="Pfam" id="PF00881">
    <property type="entry name" value="Nitroreductase"/>
    <property type="match status" value="1"/>
</dbReference>
<evidence type="ECO:0000256" key="2">
    <source>
        <dbReference type="ARBA" id="ARBA00022630"/>
    </source>
</evidence>
<evidence type="ECO:0000313" key="11">
    <source>
        <dbReference type="Proteomes" id="UP000406256"/>
    </source>
</evidence>
<evidence type="ECO:0000256" key="6">
    <source>
        <dbReference type="ARBA" id="ARBA00023027"/>
    </source>
</evidence>
<dbReference type="SUPFAM" id="SSF55469">
    <property type="entry name" value="FMN-dependent nitroreductase-like"/>
    <property type="match status" value="1"/>
</dbReference>
<feature type="binding site" description="in other chain" evidence="8">
    <location>
        <begin position="158"/>
        <end position="160"/>
    </location>
    <ligand>
        <name>FMN</name>
        <dbReference type="ChEBI" id="CHEBI:58210"/>
        <note>ligand shared between dimeric partners</note>
    </ligand>
</feature>
<feature type="binding site" evidence="8">
    <location>
        <position position="64"/>
    </location>
    <ligand>
        <name>FMN</name>
        <dbReference type="ChEBI" id="CHEBI:58210"/>
        <note>ligand shared between dimeric partners</note>
    </ligand>
</feature>
<protein>
    <recommendedName>
        <fullName evidence="7">Putative NAD(P)H nitroreductase</fullName>
        <ecNumber evidence="7">1.-.-.-</ecNumber>
    </recommendedName>
</protein>
<name>A0A5E4RCG7_9BURK</name>
<feature type="binding site" evidence="8">
    <location>
        <position position="60"/>
    </location>
    <ligand>
        <name>FMN</name>
        <dbReference type="ChEBI" id="CHEBI:58210"/>
        <note>ligand shared between dimeric partners</note>
    </ligand>
</feature>
<evidence type="ECO:0000313" key="10">
    <source>
        <dbReference type="EMBL" id="VVD60917.1"/>
    </source>
</evidence>
<sequence length="215" mass="23509">MAFPFLETPSMGTTPEFASPAVAARQLALDALLSRQSAWPLSEPAPSDAELNLIFDAALRAPDHGRLRPWRFVVVRDEARDDLGQALVEASAKRHPDAPAETHEQRRRKAFAAPMIIVIAAAVSTETTVPEVEQLLSVGAAGMNVLNAIHMLGYGGFWATGPDAYDADLHDLLDFAPHERVLGFLFVGTPPQGAERRPRPERGDVVREWWGRSSI</sequence>
<keyword evidence="5 7" id="KW-0560">Oxidoreductase</keyword>
<dbReference type="GO" id="GO:0016491">
    <property type="term" value="F:oxidoreductase activity"/>
    <property type="evidence" value="ECO:0007669"/>
    <property type="project" value="UniProtKB-UniRule"/>
</dbReference>
<dbReference type="EMBL" id="CABPSB010000001">
    <property type="protein sequence ID" value="VVD60917.1"/>
    <property type="molecule type" value="Genomic_DNA"/>
</dbReference>
<keyword evidence="11" id="KW-1185">Reference proteome</keyword>
<comment type="cofactor">
    <cofactor evidence="8">
        <name>FMN</name>
        <dbReference type="ChEBI" id="CHEBI:58210"/>
    </cofactor>
    <text evidence="8">Binds 1 FMN per subunit.</text>
</comment>
<dbReference type="Proteomes" id="UP000406256">
    <property type="component" value="Unassembled WGS sequence"/>
</dbReference>
<comment type="similarity">
    <text evidence="1 7">Belongs to the nitroreductase family.</text>
</comment>
<dbReference type="InterPro" id="IPR000415">
    <property type="entry name" value="Nitroreductase-like"/>
</dbReference>
<accession>A0A5E4RCG7</accession>
<reference evidence="10 11" key="1">
    <citation type="submission" date="2019-08" db="EMBL/GenBank/DDBJ databases">
        <authorList>
            <person name="Peeters C."/>
        </authorList>
    </citation>
    <scope>NUCLEOTIDE SEQUENCE [LARGE SCALE GENOMIC DNA]</scope>
    <source>
        <strain evidence="10 11">LMG 31108</strain>
    </source>
</reference>
<dbReference type="PIRSF" id="PIRSF000232">
    <property type="entry name" value="YdjA"/>
    <property type="match status" value="1"/>
</dbReference>
<evidence type="ECO:0000256" key="3">
    <source>
        <dbReference type="ARBA" id="ARBA00022643"/>
    </source>
</evidence>
<evidence type="ECO:0000256" key="1">
    <source>
        <dbReference type="ARBA" id="ARBA00007118"/>
    </source>
</evidence>
<dbReference type="PANTHER" id="PTHR43821:SF1">
    <property type="entry name" value="NAD(P)H NITROREDUCTASE YDJA-RELATED"/>
    <property type="match status" value="1"/>
</dbReference>
<keyword evidence="3 7" id="KW-0288">FMN</keyword>
<dbReference type="InterPro" id="IPR052530">
    <property type="entry name" value="NAD(P)H_nitroreductase"/>
</dbReference>
<keyword evidence="2 7" id="KW-0285">Flavoprotein</keyword>
<keyword evidence="4 7" id="KW-0521">NADP</keyword>
<organism evidence="10 11">
    <name type="scientific">Pandoraea anhela</name>
    <dbReference type="NCBI Taxonomy" id="2508295"/>
    <lineage>
        <taxon>Bacteria</taxon>
        <taxon>Pseudomonadati</taxon>
        <taxon>Pseudomonadota</taxon>
        <taxon>Betaproteobacteria</taxon>
        <taxon>Burkholderiales</taxon>
        <taxon>Burkholderiaceae</taxon>
        <taxon>Pandoraea</taxon>
    </lineage>
</organism>